<evidence type="ECO:0000313" key="3">
    <source>
        <dbReference type="WBParaSite" id="Gr19_v10_g17785.t1"/>
    </source>
</evidence>
<sequence>MQTSDAARGTYCALVRRKLPKAARWSLLSLTTMSRAGPRIRQRLFHAPARGTASRMLLHNSDPSAGWTTGGRLLHEPPNMLPAVAGLTLVVHHTHGRDPNREGANREHNHSATASY</sequence>
<proteinExistence type="predicted"/>
<evidence type="ECO:0000256" key="1">
    <source>
        <dbReference type="SAM" id="MobiDB-lite"/>
    </source>
</evidence>
<dbReference type="Proteomes" id="UP000887572">
    <property type="component" value="Unplaced"/>
</dbReference>
<keyword evidence="2" id="KW-1185">Reference proteome</keyword>
<accession>A0A914HLN8</accession>
<protein>
    <submittedName>
        <fullName evidence="3">Uncharacterized protein</fullName>
    </submittedName>
</protein>
<feature type="region of interest" description="Disordered" evidence="1">
    <location>
        <begin position="95"/>
        <end position="116"/>
    </location>
</feature>
<evidence type="ECO:0000313" key="2">
    <source>
        <dbReference type="Proteomes" id="UP000887572"/>
    </source>
</evidence>
<organism evidence="2 3">
    <name type="scientific">Globodera rostochiensis</name>
    <name type="common">Golden nematode worm</name>
    <name type="synonym">Heterodera rostochiensis</name>
    <dbReference type="NCBI Taxonomy" id="31243"/>
    <lineage>
        <taxon>Eukaryota</taxon>
        <taxon>Metazoa</taxon>
        <taxon>Ecdysozoa</taxon>
        <taxon>Nematoda</taxon>
        <taxon>Chromadorea</taxon>
        <taxon>Rhabditida</taxon>
        <taxon>Tylenchina</taxon>
        <taxon>Tylenchomorpha</taxon>
        <taxon>Tylenchoidea</taxon>
        <taxon>Heteroderidae</taxon>
        <taxon>Heteroderinae</taxon>
        <taxon>Globodera</taxon>
    </lineage>
</organism>
<reference evidence="3" key="1">
    <citation type="submission" date="2022-11" db="UniProtKB">
        <authorList>
            <consortium name="WormBaseParasite"/>
        </authorList>
    </citation>
    <scope>IDENTIFICATION</scope>
</reference>
<feature type="compositionally biased region" description="Basic and acidic residues" evidence="1">
    <location>
        <begin position="96"/>
        <end position="110"/>
    </location>
</feature>
<name>A0A914HLN8_GLORO</name>
<dbReference type="WBParaSite" id="Gr19_v10_g17785.t1">
    <property type="protein sequence ID" value="Gr19_v10_g17785.t1"/>
    <property type="gene ID" value="Gr19_v10_g17785"/>
</dbReference>
<dbReference type="AlphaFoldDB" id="A0A914HLN8"/>